<dbReference type="GO" id="GO:0006506">
    <property type="term" value="P:GPI anchor biosynthetic process"/>
    <property type="evidence" value="ECO:0007669"/>
    <property type="project" value="UniProtKB-UniPathway"/>
</dbReference>
<evidence type="ECO:0000256" key="9">
    <source>
        <dbReference type="SAM" id="Phobius"/>
    </source>
</evidence>
<evidence type="ECO:0000256" key="1">
    <source>
        <dbReference type="ARBA" id="ARBA00004477"/>
    </source>
</evidence>
<dbReference type="AlphaFoldDB" id="A0A0C9W1H4"/>
<evidence type="ECO:0000256" key="7">
    <source>
        <dbReference type="ARBA" id="ARBA00023136"/>
    </source>
</evidence>
<keyword evidence="11" id="KW-1185">Reference proteome</keyword>
<feature type="region of interest" description="Disordered" evidence="8">
    <location>
        <begin position="1"/>
        <end position="23"/>
    </location>
</feature>
<accession>A0A0C9W1H4</accession>
<keyword evidence="4 9" id="KW-0812">Transmembrane</keyword>
<comment type="pathway">
    <text evidence="2">Glycolipid biosynthesis; glycosylphosphatidylinositol-anchor biosynthesis.</text>
</comment>
<reference evidence="10 11" key="1">
    <citation type="submission" date="2014-04" db="EMBL/GenBank/DDBJ databases">
        <title>Evolutionary Origins and Diversification of the Mycorrhizal Mutualists.</title>
        <authorList>
            <consortium name="DOE Joint Genome Institute"/>
            <consortium name="Mycorrhizal Genomics Consortium"/>
            <person name="Kohler A."/>
            <person name="Kuo A."/>
            <person name="Nagy L.G."/>
            <person name="Floudas D."/>
            <person name="Copeland A."/>
            <person name="Barry K.W."/>
            <person name="Cichocki N."/>
            <person name="Veneault-Fourrey C."/>
            <person name="LaButti K."/>
            <person name="Lindquist E.A."/>
            <person name="Lipzen A."/>
            <person name="Lundell T."/>
            <person name="Morin E."/>
            <person name="Murat C."/>
            <person name="Riley R."/>
            <person name="Ohm R."/>
            <person name="Sun H."/>
            <person name="Tunlid A."/>
            <person name="Henrissat B."/>
            <person name="Grigoriev I.V."/>
            <person name="Hibbett D.S."/>
            <person name="Martin F."/>
        </authorList>
    </citation>
    <scope>NUCLEOTIDE SEQUENCE [LARGE SCALE GENOMIC DNA]</scope>
    <source>
        <strain evidence="10 11">MD-312</strain>
    </source>
</reference>
<evidence type="ECO:0000256" key="8">
    <source>
        <dbReference type="SAM" id="MobiDB-lite"/>
    </source>
</evidence>
<keyword evidence="7 9" id="KW-0472">Membrane</keyword>
<evidence type="ECO:0000256" key="2">
    <source>
        <dbReference type="ARBA" id="ARBA00004687"/>
    </source>
</evidence>
<feature type="transmembrane region" description="Helical" evidence="9">
    <location>
        <begin position="265"/>
        <end position="285"/>
    </location>
</feature>
<evidence type="ECO:0000313" key="11">
    <source>
        <dbReference type="Proteomes" id="UP000053820"/>
    </source>
</evidence>
<evidence type="ECO:0000256" key="3">
    <source>
        <dbReference type="ARBA" id="ARBA00022502"/>
    </source>
</evidence>
<evidence type="ECO:0000256" key="4">
    <source>
        <dbReference type="ARBA" id="ARBA00022692"/>
    </source>
</evidence>
<dbReference type="Pfam" id="PF06699">
    <property type="entry name" value="PIG-F"/>
    <property type="match status" value="1"/>
</dbReference>
<gene>
    <name evidence="10" type="ORF">HYDPIDRAFT_28092</name>
</gene>
<keyword evidence="6 9" id="KW-1133">Transmembrane helix</keyword>
<dbReference type="OrthoDB" id="17366at2759"/>
<feature type="transmembrane region" description="Helical" evidence="9">
    <location>
        <begin position="146"/>
        <end position="168"/>
    </location>
</feature>
<evidence type="ECO:0008006" key="12">
    <source>
        <dbReference type="Google" id="ProtNLM"/>
    </source>
</evidence>
<evidence type="ECO:0000313" key="10">
    <source>
        <dbReference type="EMBL" id="KIJ64725.1"/>
    </source>
</evidence>
<sequence length="299" mass="32718">MPSKPKATKASLTGDRNGTTPTTETISTIPPVDFFPFAQYASVVGVHLLLVGFTALYLPQTTRLFGPLATRTTDRPQSEFMEALTADPVVTLGWICGGLVMLQVWWASWVRQWYFEQTAKGTKDEVKLDRVRFNGLRFTRLREASLFTLCTALAAFVVIVLFGAPLASHHLHTALLALVVAVMTSFTPAFAIGSPSLASETGAMVNRLTWTRLFAELSPRNPIERSMVYPAVGVVAGSWLGAIPIALDWDRPWQAWPLTPLFGSLLGYIVGATLAFGFSAVKWLAEEHIRSLSSKSKSS</sequence>
<dbReference type="UniPathway" id="UPA00196"/>
<dbReference type="GO" id="GO:0005789">
    <property type="term" value="C:endoplasmic reticulum membrane"/>
    <property type="evidence" value="ECO:0007669"/>
    <property type="project" value="UniProtKB-SubCell"/>
</dbReference>
<feature type="transmembrane region" description="Helical" evidence="9">
    <location>
        <begin position="37"/>
        <end position="58"/>
    </location>
</feature>
<evidence type="ECO:0000256" key="6">
    <source>
        <dbReference type="ARBA" id="ARBA00022989"/>
    </source>
</evidence>
<protein>
    <recommendedName>
        <fullName evidence="12">Glycosylphosphatidylinositol anchor biosynthesis protein 11</fullName>
    </recommendedName>
</protein>
<feature type="transmembrane region" description="Helical" evidence="9">
    <location>
        <begin position="174"/>
        <end position="198"/>
    </location>
</feature>
<comment type="subcellular location">
    <subcellularLocation>
        <location evidence="1">Endoplasmic reticulum membrane</location>
        <topology evidence="1">Multi-pass membrane protein</topology>
    </subcellularLocation>
</comment>
<proteinExistence type="predicted"/>
<dbReference type="HOGENOM" id="CLU_064564_0_0_1"/>
<dbReference type="EMBL" id="KN839845">
    <property type="protein sequence ID" value="KIJ64725.1"/>
    <property type="molecule type" value="Genomic_DNA"/>
</dbReference>
<feature type="transmembrane region" description="Helical" evidence="9">
    <location>
        <begin position="227"/>
        <end position="245"/>
    </location>
</feature>
<keyword evidence="3" id="KW-0337">GPI-anchor biosynthesis</keyword>
<name>A0A0C9W1H4_9AGAM</name>
<keyword evidence="5" id="KW-0256">Endoplasmic reticulum</keyword>
<organism evidence="10 11">
    <name type="scientific">Hydnomerulius pinastri MD-312</name>
    <dbReference type="NCBI Taxonomy" id="994086"/>
    <lineage>
        <taxon>Eukaryota</taxon>
        <taxon>Fungi</taxon>
        <taxon>Dikarya</taxon>
        <taxon>Basidiomycota</taxon>
        <taxon>Agaricomycotina</taxon>
        <taxon>Agaricomycetes</taxon>
        <taxon>Agaricomycetidae</taxon>
        <taxon>Boletales</taxon>
        <taxon>Boletales incertae sedis</taxon>
        <taxon>Leucogyrophana</taxon>
    </lineage>
</organism>
<dbReference type="InterPro" id="IPR009580">
    <property type="entry name" value="GPI_biosynthesis_protein_Pig-F"/>
</dbReference>
<evidence type="ECO:0000256" key="5">
    <source>
        <dbReference type="ARBA" id="ARBA00022824"/>
    </source>
</evidence>
<dbReference type="Proteomes" id="UP000053820">
    <property type="component" value="Unassembled WGS sequence"/>
</dbReference>